<reference evidence="2" key="1">
    <citation type="submission" date="2020-10" db="EMBL/GenBank/DDBJ databases">
        <authorList>
            <person name="Gilroy R."/>
        </authorList>
    </citation>
    <scope>NUCLEOTIDE SEQUENCE</scope>
    <source>
        <strain evidence="2">CHK199-13235</strain>
    </source>
</reference>
<dbReference type="Gene3D" id="3.20.20.210">
    <property type="match status" value="1"/>
</dbReference>
<feature type="domain" description="Uroporphyrinogen decarboxylase (URO-D)" evidence="1">
    <location>
        <begin position="173"/>
        <end position="365"/>
    </location>
</feature>
<evidence type="ECO:0000259" key="1">
    <source>
        <dbReference type="Pfam" id="PF01208"/>
    </source>
</evidence>
<evidence type="ECO:0000313" key="2">
    <source>
        <dbReference type="EMBL" id="HIS76429.1"/>
    </source>
</evidence>
<dbReference type="PANTHER" id="PTHR47099:SF1">
    <property type="entry name" value="METHYLCOBAMIDE:COM METHYLTRANSFERASE MTBA"/>
    <property type="match status" value="1"/>
</dbReference>
<dbReference type="Proteomes" id="UP000824002">
    <property type="component" value="Unassembled WGS sequence"/>
</dbReference>
<dbReference type="SUPFAM" id="SSF51726">
    <property type="entry name" value="UROD/MetE-like"/>
    <property type="match status" value="1"/>
</dbReference>
<accession>A0A9D1FMG7</accession>
<dbReference type="GO" id="GO:0004853">
    <property type="term" value="F:uroporphyrinogen decarboxylase activity"/>
    <property type="evidence" value="ECO:0007669"/>
    <property type="project" value="InterPro"/>
</dbReference>
<gene>
    <name evidence="2" type="ORF">IAB51_06400</name>
</gene>
<proteinExistence type="predicted"/>
<dbReference type="PANTHER" id="PTHR47099">
    <property type="entry name" value="METHYLCOBAMIDE:COM METHYLTRANSFERASE MTBA"/>
    <property type="match status" value="1"/>
</dbReference>
<sequence length="368" mass="42651">MTERERVLSILQKKQPDQLPWCADLTYWTHGMETDKTYPEEYRDTWYDNGFQKLHRDLGIGFYLQGYEPFSAQHPHFEETWERDGNRAIRRIRSNGRELTEISEYSSKSYSWGVLKHLVEDAEDLKFYCEMLEDTVYTPNYELAEKRYETAGDNGVVLCYTPKSPLMRLVALESGVENFTYMLLDEEETVLDCLKRMEKKFDEACELVVKSPAECIMIPENITSECVKPFYELMEGYHKKWTDRIRAAGKYSFVHQDGTVRGLIGELSKRSGFDVIEAVTPKPVGDVTLEEARELVLPETIIWGGMPGGFFREDSLSDADFDAHLMHCIEVMTKSPNYVLGVADQVVPGSTVRRLRRVRELVDQYGKY</sequence>
<dbReference type="InterPro" id="IPR000257">
    <property type="entry name" value="Uroporphyrinogen_deCOase"/>
</dbReference>
<reference evidence="2" key="2">
    <citation type="journal article" date="2021" name="PeerJ">
        <title>Extensive microbial diversity within the chicken gut microbiome revealed by metagenomics and culture.</title>
        <authorList>
            <person name="Gilroy R."/>
            <person name="Ravi A."/>
            <person name="Getino M."/>
            <person name="Pursley I."/>
            <person name="Horton D.L."/>
            <person name="Alikhan N.F."/>
            <person name="Baker D."/>
            <person name="Gharbi K."/>
            <person name="Hall N."/>
            <person name="Watson M."/>
            <person name="Adriaenssens E.M."/>
            <person name="Foster-Nyarko E."/>
            <person name="Jarju S."/>
            <person name="Secka A."/>
            <person name="Antonio M."/>
            <person name="Oren A."/>
            <person name="Chaudhuri R.R."/>
            <person name="La Ragione R."/>
            <person name="Hildebrand F."/>
            <person name="Pallen M.J."/>
        </authorList>
    </citation>
    <scope>NUCLEOTIDE SEQUENCE</scope>
    <source>
        <strain evidence="2">CHK199-13235</strain>
    </source>
</reference>
<evidence type="ECO:0000313" key="3">
    <source>
        <dbReference type="Proteomes" id="UP000824002"/>
    </source>
</evidence>
<dbReference type="EMBL" id="DVJP01000042">
    <property type="protein sequence ID" value="HIS76429.1"/>
    <property type="molecule type" value="Genomic_DNA"/>
</dbReference>
<dbReference type="Pfam" id="PF01208">
    <property type="entry name" value="URO-D"/>
    <property type="match status" value="1"/>
</dbReference>
<protein>
    <recommendedName>
        <fullName evidence="1">Uroporphyrinogen decarboxylase (URO-D) domain-containing protein</fullName>
    </recommendedName>
</protein>
<name>A0A9D1FMG7_9FIRM</name>
<comment type="caution">
    <text evidence="2">The sequence shown here is derived from an EMBL/GenBank/DDBJ whole genome shotgun (WGS) entry which is preliminary data.</text>
</comment>
<dbReference type="AlphaFoldDB" id="A0A9D1FMG7"/>
<dbReference type="GO" id="GO:0006779">
    <property type="term" value="P:porphyrin-containing compound biosynthetic process"/>
    <property type="evidence" value="ECO:0007669"/>
    <property type="project" value="InterPro"/>
</dbReference>
<organism evidence="2 3">
    <name type="scientific">Candidatus Merdivicinus excrementipullorum</name>
    <dbReference type="NCBI Taxonomy" id="2840867"/>
    <lineage>
        <taxon>Bacteria</taxon>
        <taxon>Bacillati</taxon>
        <taxon>Bacillota</taxon>
        <taxon>Clostridia</taxon>
        <taxon>Eubacteriales</taxon>
        <taxon>Oscillospiraceae</taxon>
        <taxon>Oscillospiraceae incertae sedis</taxon>
        <taxon>Candidatus Merdivicinus</taxon>
    </lineage>
</organism>
<dbReference type="InterPro" id="IPR038071">
    <property type="entry name" value="UROD/MetE-like_sf"/>
</dbReference>
<dbReference type="InterPro" id="IPR052024">
    <property type="entry name" value="Methanogen_methyltrans"/>
</dbReference>